<feature type="compositionally biased region" description="Low complexity" evidence="1">
    <location>
        <begin position="1646"/>
        <end position="1656"/>
    </location>
</feature>
<feature type="region of interest" description="Disordered" evidence="1">
    <location>
        <begin position="2473"/>
        <end position="2511"/>
    </location>
</feature>
<feature type="region of interest" description="Disordered" evidence="1">
    <location>
        <begin position="1425"/>
        <end position="1494"/>
    </location>
</feature>
<proteinExistence type="predicted"/>
<feature type="compositionally biased region" description="Pro residues" evidence="1">
    <location>
        <begin position="2070"/>
        <end position="2088"/>
    </location>
</feature>
<dbReference type="OrthoDB" id="5974632at2759"/>
<feature type="compositionally biased region" description="Low complexity" evidence="1">
    <location>
        <begin position="1947"/>
        <end position="1972"/>
    </location>
</feature>
<feature type="region of interest" description="Disordered" evidence="1">
    <location>
        <begin position="1597"/>
        <end position="1680"/>
    </location>
</feature>
<feature type="compositionally biased region" description="Basic and acidic residues" evidence="1">
    <location>
        <begin position="2915"/>
        <end position="2924"/>
    </location>
</feature>
<keyword evidence="3" id="KW-1185">Reference proteome</keyword>
<feature type="compositionally biased region" description="Low complexity" evidence="1">
    <location>
        <begin position="2905"/>
        <end position="2914"/>
    </location>
</feature>
<evidence type="ECO:0008006" key="4">
    <source>
        <dbReference type="Google" id="ProtNLM"/>
    </source>
</evidence>
<dbReference type="PANTHER" id="PTHR14492">
    <property type="entry name" value="JBTS17"/>
    <property type="match status" value="1"/>
</dbReference>
<name>A0A9Q0ILI7_9TELE</name>
<comment type="caution">
    <text evidence="2">The sequence shown here is derived from an EMBL/GenBank/DDBJ whole genome shotgun (WGS) entry which is preliminary data.</text>
</comment>
<feature type="region of interest" description="Disordered" evidence="1">
    <location>
        <begin position="2784"/>
        <end position="2987"/>
    </location>
</feature>
<dbReference type="PANTHER" id="PTHR14492:SF4">
    <property type="entry name" value="CILIOGENESIS AND PLANAR POLARITY EFFECTOR 1"/>
    <property type="match status" value="1"/>
</dbReference>
<feature type="region of interest" description="Disordered" evidence="1">
    <location>
        <begin position="2676"/>
        <end position="2738"/>
    </location>
</feature>
<feature type="compositionally biased region" description="Polar residues" evidence="1">
    <location>
        <begin position="1832"/>
        <end position="1844"/>
    </location>
</feature>
<feature type="compositionally biased region" description="Polar residues" evidence="1">
    <location>
        <begin position="2803"/>
        <end position="2815"/>
    </location>
</feature>
<accession>A0A9Q0ILI7</accession>
<feature type="compositionally biased region" description="Acidic residues" evidence="1">
    <location>
        <begin position="2966"/>
        <end position="2979"/>
    </location>
</feature>
<dbReference type="Proteomes" id="UP001148018">
    <property type="component" value="Unassembled WGS sequence"/>
</dbReference>
<gene>
    <name evidence="2" type="ORF">NHX12_027043</name>
</gene>
<feature type="region of interest" description="Disordered" evidence="1">
    <location>
        <begin position="2635"/>
        <end position="2658"/>
    </location>
</feature>
<protein>
    <recommendedName>
        <fullName evidence="4">Ciliogenesis and planar polarity effector 1</fullName>
    </recommendedName>
</protein>
<feature type="region of interest" description="Disordered" evidence="1">
    <location>
        <begin position="467"/>
        <end position="496"/>
    </location>
</feature>
<dbReference type="GO" id="GO:0035869">
    <property type="term" value="C:ciliary transition zone"/>
    <property type="evidence" value="ECO:0007669"/>
    <property type="project" value="TreeGrafter"/>
</dbReference>
<feature type="compositionally biased region" description="Basic and acidic residues" evidence="1">
    <location>
        <begin position="2686"/>
        <end position="2706"/>
    </location>
</feature>
<dbReference type="Pfam" id="PF15392">
    <property type="entry name" value="Joubert"/>
    <property type="match status" value="1"/>
</dbReference>
<evidence type="ECO:0000313" key="3">
    <source>
        <dbReference type="Proteomes" id="UP001148018"/>
    </source>
</evidence>
<feature type="region of interest" description="Disordered" evidence="1">
    <location>
        <begin position="2529"/>
        <end position="2593"/>
    </location>
</feature>
<dbReference type="EMBL" id="JANIIK010000043">
    <property type="protein sequence ID" value="KAJ3604992.1"/>
    <property type="molecule type" value="Genomic_DNA"/>
</dbReference>
<dbReference type="InterPro" id="IPR028236">
    <property type="entry name" value="CPLANE1"/>
</dbReference>
<feature type="region of interest" description="Disordered" evidence="1">
    <location>
        <begin position="1946"/>
        <end position="2021"/>
    </location>
</feature>
<feature type="region of interest" description="Disordered" evidence="1">
    <location>
        <begin position="2067"/>
        <end position="2119"/>
    </location>
</feature>
<evidence type="ECO:0000313" key="2">
    <source>
        <dbReference type="EMBL" id="KAJ3604992.1"/>
    </source>
</evidence>
<organism evidence="2 3">
    <name type="scientific">Muraenolepis orangiensis</name>
    <name type="common">Patagonian moray cod</name>
    <dbReference type="NCBI Taxonomy" id="630683"/>
    <lineage>
        <taxon>Eukaryota</taxon>
        <taxon>Metazoa</taxon>
        <taxon>Chordata</taxon>
        <taxon>Craniata</taxon>
        <taxon>Vertebrata</taxon>
        <taxon>Euteleostomi</taxon>
        <taxon>Actinopterygii</taxon>
        <taxon>Neopterygii</taxon>
        <taxon>Teleostei</taxon>
        <taxon>Neoteleostei</taxon>
        <taxon>Acanthomorphata</taxon>
        <taxon>Zeiogadaria</taxon>
        <taxon>Gadariae</taxon>
        <taxon>Gadiformes</taxon>
        <taxon>Muraenolepidoidei</taxon>
        <taxon>Muraenolepididae</taxon>
        <taxon>Muraenolepis</taxon>
    </lineage>
</organism>
<sequence>MELKLEVVLSSSIKRKKPWPRFCWLGQEKEAVFLLDDRRISEVNMVTGRTKKKTPKLQPLLHGVVTMAASKTGEWLAGLLVSGELFLWNRDKDWLKTASAVPEVTQLISTINGNGTPSVSLCVSGDGMRVVLAAVTGQVYLWECADPRDLRGVRDGAVKGRWAHIQPSEETVLPSLKDKEASQHGVFVKNEAVGDVFLSVFVFASGDKLSVTFLQVQWEEGVARGVGCVDYSVKWATKTYPMPGLTPPCRPVKSRGALVPALAPDGRLLAVALNQKDPRATQVLFVSTQNFVSVVRGLGGCGSKNLTIPSKYTRSYWVGGVSWSPTGLLLACVLKRGSLLMLARLGELLSLSSTGCNVDFGPAHFLPLPPESWRGGAEASLSSSGVSYRDVLRQRFSVTWHPRLCYLLVSDGYMVTALRLREKVTPALLMTALLQEAGRDTETTVQRLEKSQLNVRAWLDSVCGLDSQEEEDRVDPRVSSGPDTLGSQTASPQSALPRFLQDQGTMGDTRELLHKAQAFFEDDSDVDVLASRSQAPDGGVLEFASMFDTLHARWDTLSPAGPGGPADPGEDDLRMTRDFFSSTGDSEKNKKMSRSSRVLRRVKGHLLSAWALGLSLGASAEERRHLLLTHAVRGVLRLAALLHYTAGTAGKRNISGGSDPSQLFDAFLVFLPWDAFRPAGQSCLGPVVELTQKLVRLLLSPLPGSSLPRGRCGSPLSSQSIASALRLVQQAADSLDHTYTLQQRHVWASSQDEPAHLWTSDVYHVPLLQALDQGRCGLSGQLSLPVPQRPSSRLLVVWRWIYSLTLRYTEALSDYQACEGGAEELERTSVVLSQIQEALQGAGAKLGDGPALLGCPGERHFLLGSYDESAEAWRSEMWTVRNGSGGRSVYQETRLCLAVLYGLLFQYRLREAQALGDHMARRVLDTAAHRQQGATPAEGEETQERESWLPTDLHLDAALAAVQTLGRFMASYFTNRPLCVPPPHSVEVLPPLHLSHAPSVGRLVPLCQERVARAVREEHLSEVWTVDYAQDLLLLGGLLPEAAWLAHRLGDWKTAVCLSLAYTSYRDQRFPGSPLEAEDWEALCTALQDMLTAAAMAGVDVASAPLSGLMASAKTLASRLPALVPPGVYLPAPPLYCPQPAPDAQDPVGTWGPVGSWGSLAEVSFRQRVSTELRMVLLLLRSARCCRPAARWYVSRLRRARHVLHKIQKKYRHPRAAPEEAGLPEGLAALATGGGFFRKDTWDPVTVQTINCFRDLCGLCWLLHVRDQLSVSCRRYQAARNAQRDAQESDDPEMRASCVEAVRWACRLLPFSRFLNTEEILQDLLLSLVSELPPLSMVADTLARAFPTEDDSVRVPLREKYHSLLERLKNCTVIGDTGEESGEVMMVTLQDKRRQRRKDLQRLHRHLAPPQLFLLSNSTLIDQGQPMVYSDGENTSEALSPVPPSRTTTSKRMDRDKAKSGSSKTHKVPRAERDGGPKGPEGPQRDPDGPALPVVGTWEFELEDEEYPRFLELFLSYVLEKDGSEAVGGQDGCELPLLRGFCPLLRQRELHSLAFDVLSTLRRRQKDGRHGGMKRWPSGSGPDVPIFRAGNCFTPAAAPDLARSEDPPPSSSAVWSEAPEKSVFRRTTSGTQLSVDPLPAPTPGRQQGLFGLQQQQKSMPAPERNTTGGSIRSAPSPRQSAVPWENSLESFIFGAPASAEAPADLQHGLDSELEARFPELGRLLEWIVRWANRRTPLGTHGTMKTRKNSGPVSGGTSDEGVVVIRVKASTPAVLTALGLLEHRCSSAPRRGNPRTKPTQTHVGEPHIGEVPALQPQAGWRQEEEGSVDTGYPGSSYTPVTTETPITLPDHQRHPAEPSSGSEEQPERGASPDSPDLQPALEPVTGDSEMGTMTSQYRSLCDHEEVAPEEEAPGSASEDSSLLSVLFVDNDNVLKLEDLRCSERVGEASSAASHGTSGTGDTVGPEAPSDAHPPAAPPVKGAPQEGPEPPRLSGPAAPLTHSTLDLPAHLQPSPESSRTGPVGQLVNDELFRLVQLQQINFMSLMHMVGSTFASLPFMQQAALQAQSLGTPLPPHPYGPQTGPVPPSRFPPVHADGHAPLQTQAGVPVRPEPSTVGVLPNLASGYQPSAASYPDHSKMDFQGFSLPSASRNLPGNVDSAESMRPLSVRAELPRSSSGESLGGLIPTSQGVLTPHMYSATGSMRRKTRASGPYSRNPQRAEVPSLPTLGAGLRLLSCHSPPPPPPPGPTSFPQVSLAPAHRPPVTTLIPAPGRPATPATIQLLHVDPEPRTMFPPSAPVPDVDYVDLLQHLRRLDPPGRTAAGQPDLRLIAVNPPSPDNQNQNQSGATILGASPSPRKTRSRNDKTKTKVTFRPDESIIPVREPNDRGVYDESADLDQPFGDLVGPLEAPLAGQRLLDKAFSTSAQLHAFASTHKSAPESRHVCTNTDPVGPPKLVDKAVSAVASIPALVVPPEALKVQEPPRETPVRDPQLTHRRRPQQVNQQDVPPPEATPSSALLHLIAASVVSHAAASAADTRTSDPPAGEGPETVPPSDPVTDSLLQSGWPRLSDPRRTPEPRSPPSWPPGALSGPPGVAAARFSSCLSEMDGQLAALQSIADHMETEFVNSRMETAGLPVASVSDRPESCSVQPSFPDKSVDSSLGLSGLSDVTDILGELVREGALSPGDLDESRLNSRKAEDRESRKEVRVWMRRKQRERLASYKRQRDEMRQQERRPFAASAEALTSTFTYQAADKKIKEDKDKAVLMEQYHQRTREACALIGHLSATQTGSAPSAPSGPPPATHIPASSRTSSKVQSRPPQPLLDTSELSKKQRWRSPLENQQRFGLHRPVSALPKDRLSQVTRRGMISEARARATPHNTANRGRAPRGPANQGRAPHREGPVESVMSRSLSGAASAGRREEVKGERGEEEEEEREQEEVEASRLWNPPLDISRLPDTKQPKTGVAGLSEDEEDEEEEEEEGPAGMSWLDQLSDSDTSILSGIDWAAIERLVAAEDI</sequence>
<feature type="compositionally biased region" description="Basic and acidic residues" evidence="1">
    <location>
        <begin position="2714"/>
        <end position="2733"/>
    </location>
</feature>
<feature type="compositionally biased region" description="Polar residues" evidence="1">
    <location>
        <begin position="481"/>
        <end position="494"/>
    </location>
</feature>
<feature type="region of interest" description="Disordered" evidence="1">
    <location>
        <begin position="1738"/>
        <end position="1757"/>
    </location>
</feature>
<feature type="compositionally biased region" description="Polar residues" evidence="1">
    <location>
        <begin position="1625"/>
        <end position="1634"/>
    </location>
</feature>
<reference evidence="2" key="1">
    <citation type="submission" date="2022-07" db="EMBL/GenBank/DDBJ databases">
        <title>Chromosome-level genome of Muraenolepis orangiensis.</title>
        <authorList>
            <person name="Kim J."/>
        </authorList>
    </citation>
    <scope>NUCLEOTIDE SEQUENCE</scope>
    <source>
        <strain evidence="2">KU_S4_2022</strain>
        <tissue evidence="2">Muscle</tissue>
    </source>
</reference>
<feature type="compositionally biased region" description="Pro residues" evidence="1">
    <location>
        <begin position="2237"/>
        <end position="2247"/>
    </location>
</feature>
<feature type="region of interest" description="Disordered" evidence="1">
    <location>
        <begin position="2327"/>
        <end position="2366"/>
    </location>
</feature>
<feature type="compositionally biased region" description="Acidic residues" evidence="1">
    <location>
        <begin position="2925"/>
        <end position="2937"/>
    </location>
</feature>
<feature type="region of interest" description="Disordered" evidence="1">
    <location>
        <begin position="1784"/>
        <end position="1890"/>
    </location>
</feature>
<feature type="region of interest" description="Disordered" evidence="1">
    <location>
        <begin position="2199"/>
        <end position="2255"/>
    </location>
</feature>
<dbReference type="GO" id="GO:0060271">
    <property type="term" value="P:cilium assembly"/>
    <property type="evidence" value="ECO:0007669"/>
    <property type="project" value="TreeGrafter"/>
</dbReference>
<dbReference type="SUPFAM" id="SSF82171">
    <property type="entry name" value="DPP6 N-terminal domain-like"/>
    <property type="match status" value="1"/>
</dbReference>
<evidence type="ECO:0000256" key="1">
    <source>
        <dbReference type="SAM" id="MobiDB-lite"/>
    </source>
</evidence>